<evidence type="ECO:0008006" key="5">
    <source>
        <dbReference type="Google" id="ProtNLM"/>
    </source>
</evidence>
<keyword evidence="1" id="KW-0472">Membrane</keyword>
<reference evidence="4" key="1">
    <citation type="submission" date="2016-10" db="EMBL/GenBank/DDBJ databases">
        <authorList>
            <person name="Varghese N."/>
            <person name="Submissions S."/>
        </authorList>
    </citation>
    <scope>NUCLEOTIDE SEQUENCE [LARGE SCALE GENOMIC DNA]</scope>
    <source>
        <strain evidence="4">DSM 45413</strain>
    </source>
</reference>
<name>A0A1H8W1Q2_9ACTN</name>
<keyword evidence="1" id="KW-1133">Transmembrane helix</keyword>
<dbReference type="EMBL" id="FOEE01000015">
    <property type="protein sequence ID" value="SEP21579.1"/>
    <property type="molecule type" value="Genomic_DNA"/>
</dbReference>
<keyword evidence="4" id="KW-1185">Reference proteome</keyword>
<keyword evidence="2" id="KW-0732">Signal</keyword>
<dbReference type="Proteomes" id="UP000198960">
    <property type="component" value="Unassembled WGS sequence"/>
</dbReference>
<evidence type="ECO:0000256" key="1">
    <source>
        <dbReference type="SAM" id="Phobius"/>
    </source>
</evidence>
<evidence type="ECO:0000313" key="4">
    <source>
        <dbReference type="Proteomes" id="UP000198960"/>
    </source>
</evidence>
<feature type="transmembrane region" description="Helical" evidence="1">
    <location>
        <begin position="263"/>
        <end position="284"/>
    </location>
</feature>
<accession>A0A1H8W1Q2</accession>
<evidence type="ECO:0000256" key="2">
    <source>
        <dbReference type="SAM" id="SignalP"/>
    </source>
</evidence>
<feature type="signal peptide" evidence="2">
    <location>
        <begin position="1"/>
        <end position="26"/>
    </location>
</feature>
<protein>
    <recommendedName>
        <fullName evidence="5">LPXTG-motif cell wall anchor domain-containing protein</fullName>
    </recommendedName>
</protein>
<organism evidence="3 4">
    <name type="scientific">Trujillonella endophytica</name>
    <dbReference type="NCBI Taxonomy" id="673521"/>
    <lineage>
        <taxon>Bacteria</taxon>
        <taxon>Bacillati</taxon>
        <taxon>Actinomycetota</taxon>
        <taxon>Actinomycetes</taxon>
        <taxon>Geodermatophilales</taxon>
        <taxon>Geodermatophilaceae</taxon>
        <taxon>Trujillonella</taxon>
    </lineage>
</organism>
<feature type="chain" id="PRO_5011766427" description="LPXTG-motif cell wall anchor domain-containing protein" evidence="2">
    <location>
        <begin position="27"/>
        <end position="296"/>
    </location>
</feature>
<proteinExistence type="predicted"/>
<keyword evidence="1" id="KW-0812">Transmembrane</keyword>
<evidence type="ECO:0000313" key="3">
    <source>
        <dbReference type="EMBL" id="SEP21579.1"/>
    </source>
</evidence>
<gene>
    <name evidence="3" type="ORF">SAMN05660991_03982</name>
</gene>
<sequence length="296" mass="28660">MRGLLAAGLVAGMATLGVVAAGSALAIDDPTRPDARVTHGPSCRPGGVAVEVVGGTVAYDVVLATTRSPEGEDRASVAPGQTVELRTGDVAWGETIDSRLLFTALDGSGVTYVDELPGFEFTRPAEEDCAAIAPPTADATVPPMAGGADGGAVGGDVPPPAASVGVPAGSASSVAAGDVVTLTASGFAAGEEVTLRLGDGTELGTSVADIDGLVAVEVRIPSSAATGATTLEVVGAVTPTTVTVDLRIAAAGSPVAEQASATWPLVVAGAALVAAAGGVGVVALRRRAERSASGSS</sequence>
<dbReference type="AlphaFoldDB" id="A0A1H8W1Q2"/>
<dbReference type="STRING" id="673521.SAMN05660991_03982"/>